<dbReference type="Gene3D" id="1.20.1270.280">
    <property type="match status" value="1"/>
</dbReference>
<feature type="coiled-coil region" evidence="14">
    <location>
        <begin position="175"/>
        <end position="225"/>
    </location>
</feature>
<evidence type="ECO:0000256" key="6">
    <source>
        <dbReference type="ARBA" id="ARBA00022741"/>
    </source>
</evidence>
<dbReference type="GO" id="GO:0005930">
    <property type="term" value="C:axoneme"/>
    <property type="evidence" value="ECO:0007669"/>
    <property type="project" value="UniProtKB-SubCell"/>
</dbReference>
<gene>
    <name evidence="25" type="ORF">TrST_g6023</name>
</gene>
<evidence type="ECO:0000313" key="25">
    <source>
        <dbReference type="EMBL" id="GMH71489.1"/>
    </source>
</evidence>
<dbReference type="InterPro" id="IPR004273">
    <property type="entry name" value="Dynein_heavy_D6_P-loop"/>
</dbReference>
<name>A0A9W7AGK6_9STRA</name>
<dbReference type="InterPro" id="IPR043157">
    <property type="entry name" value="Dynein_AAA1S"/>
</dbReference>
<dbReference type="EMBL" id="BRXY01000149">
    <property type="protein sequence ID" value="GMH71489.1"/>
    <property type="molecule type" value="Genomic_DNA"/>
</dbReference>
<comment type="subcellular location">
    <subcellularLocation>
        <location evidence="1">Cytoplasm</location>
        <location evidence="1">Cytoskeleton</location>
        <location evidence="1">Cilium axoneme</location>
    </subcellularLocation>
</comment>
<evidence type="ECO:0000259" key="23">
    <source>
        <dbReference type="Pfam" id="PF18198"/>
    </source>
</evidence>
<keyword evidence="12" id="KW-0206">Cytoskeleton</keyword>
<evidence type="ECO:0000259" key="18">
    <source>
        <dbReference type="Pfam" id="PF12777"/>
    </source>
</evidence>
<dbReference type="InterPro" id="IPR024743">
    <property type="entry name" value="Dynein_HC_stalk"/>
</dbReference>
<evidence type="ECO:0000259" key="22">
    <source>
        <dbReference type="Pfam" id="PF17857"/>
    </source>
</evidence>
<keyword evidence="5" id="KW-0677">Repeat</keyword>
<dbReference type="FunFam" id="3.40.50.300:FF:002141">
    <property type="entry name" value="Dynein heavy chain"/>
    <property type="match status" value="1"/>
</dbReference>
<evidence type="ECO:0000259" key="24">
    <source>
        <dbReference type="Pfam" id="PF18199"/>
    </source>
</evidence>
<evidence type="ECO:0000256" key="9">
    <source>
        <dbReference type="ARBA" id="ARBA00023054"/>
    </source>
</evidence>
<dbReference type="InterPro" id="IPR026983">
    <property type="entry name" value="DHC"/>
</dbReference>
<dbReference type="Pfam" id="PF03028">
    <property type="entry name" value="Dynein_heavy"/>
    <property type="match status" value="1"/>
</dbReference>
<evidence type="ECO:0000259" key="21">
    <source>
        <dbReference type="Pfam" id="PF17852"/>
    </source>
</evidence>
<protein>
    <recommendedName>
        <fullName evidence="27">Dynein heavy chain</fullName>
    </recommendedName>
</protein>
<evidence type="ECO:0000256" key="13">
    <source>
        <dbReference type="ARBA" id="ARBA00023273"/>
    </source>
</evidence>
<dbReference type="Gene3D" id="1.10.8.710">
    <property type="match status" value="1"/>
</dbReference>
<dbReference type="InterPro" id="IPR027417">
    <property type="entry name" value="P-loop_NTPase"/>
</dbReference>
<dbReference type="GO" id="GO:0005874">
    <property type="term" value="C:microtubule"/>
    <property type="evidence" value="ECO:0007669"/>
    <property type="project" value="UniProtKB-KW"/>
</dbReference>
<keyword evidence="11" id="KW-0505">Motor protein</keyword>
<dbReference type="InterPro" id="IPR041228">
    <property type="entry name" value="Dynein_C"/>
</dbReference>
<dbReference type="Pfam" id="PF18198">
    <property type="entry name" value="AAA_lid_11"/>
    <property type="match status" value="1"/>
</dbReference>
<dbReference type="PANTHER" id="PTHR45703">
    <property type="entry name" value="DYNEIN HEAVY CHAIN"/>
    <property type="match status" value="1"/>
</dbReference>
<dbReference type="InterPro" id="IPR043160">
    <property type="entry name" value="Dynein_C_barrel"/>
</dbReference>
<comment type="similarity">
    <text evidence="2">Belongs to the dynein heavy chain family.</text>
</comment>
<evidence type="ECO:0000259" key="20">
    <source>
        <dbReference type="Pfam" id="PF12781"/>
    </source>
</evidence>
<dbReference type="Pfam" id="PF08393">
    <property type="entry name" value="DHC_N2"/>
    <property type="match status" value="1"/>
</dbReference>
<dbReference type="GO" id="GO:0005524">
    <property type="term" value="F:ATP binding"/>
    <property type="evidence" value="ECO:0007669"/>
    <property type="project" value="UniProtKB-KW"/>
</dbReference>
<accession>A0A9W7AGK6</accession>
<dbReference type="Gene3D" id="1.10.8.1220">
    <property type="match status" value="1"/>
</dbReference>
<dbReference type="Gene3D" id="3.10.490.20">
    <property type="match status" value="1"/>
</dbReference>
<dbReference type="Gene3D" id="1.10.287.2620">
    <property type="match status" value="1"/>
</dbReference>
<dbReference type="InterPro" id="IPR042228">
    <property type="entry name" value="Dynein_linker_3"/>
</dbReference>
<dbReference type="InterPro" id="IPR041589">
    <property type="entry name" value="DNAH3_AAA_lid_1"/>
</dbReference>
<dbReference type="Gene3D" id="3.20.180.20">
    <property type="entry name" value="Dynein heavy chain, N-terminal domain 2"/>
    <property type="match status" value="1"/>
</dbReference>
<evidence type="ECO:0000256" key="4">
    <source>
        <dbReference type="ARBA" id="ARBA00022701"/>
    </source>
</evidence>
<dbReference type="InterPro" id="IPR013602">
    <property type="entry name" value="Dynein_heavy_linker"/>
</dbReference>
<dbReference type="PANTHER" id="PTHR45703:SF8">
    <property type="entry name" value="DYNEINS HEAVY CHAIN"/>
    <property type="match status" value="1"/>
</dbReference>
<dbReference type="Pfam" id="PF12775">
    <property type="entry name" value="AAA_7"/>
    <property type="match status" value="1"/>
</dbReference>
<dbReference type="Gene3D" id="1.10.8.720">
    <property type="entry name" value="Region D6 of dynein motor"/>
    <property type="match status" value="1"/>
</dbReference>
<dbReference type="Gene3D" id="1.20.140.100">
    <property type="entry name" value="Dynein heavy chain, N-terminal domain 2"/>
    <property type="match status" value="1"/>
</dbReference>
<feature type="domain" description="Dynein heavy chain AAA 5 extension" evidence="21">
    <location>
        <begin position="1360"/>
        <end position="1479"/>
    </location>
</feature>
<dbReference type="FunFam" id="1.10.8.710:FF:000002">
    <property type="entry name" value="dynein heavy chain 17, axonemal"/>
    <property type="match status" value="1"/>
</dbReference>
<feature type="coiled-coil region" evidence="14">
    <location>
        <begin position="2361"/>
        <end position="2416"/>
    </location>
</feature>
<dbReference type="Gene3D" id="3.40.50.300">
    <property type="entry name" value="P-loop containing nucleotide triphosphate hydrolases"/>
    <property type="match status" value="5"/>
</dbReference>
<evidence type="ECO:0000259" key="17">
    <source>
        <dbReference type="Pfam" id="PF12774"/>
    </source>
</evidence>
<keyword evidence="9 14" id="KW-0175">Coiled coil</keyword>
<feature type="domain" description="Dynein heavy chain AAA module D4" evidence="19">
    <location>
        <begin position="1847"/>
        <end position="2106"/>
    </location>
</feature>
<organism evidence="25 26">
    <name type="scientific">Triparma strigata</name>
    <dbReference type="NCBI Taxonomy" id="1606541"/>
    <lineage>
        <taxon>Eukaryota</taxon>
        <taxon>Sar</taxon>
        <taxon>Stramenopiles</taxon>
        <taxon>Ochrophyta</taxon>
        <taxon>Bolidophyceae</taxon>
        <taxon>Parmales</taxon>
        <taxon>Triparmaceae</taxon>
        <taxon>Triparma</taxon>
    </lineage>
</organism>
<evidence type="ECO:0000259" key="19">
    <source>
        <dbReference type="Pfam" id="PF12780"/>
    </source>
</evidence>
<evidence type="ECO:0000313" key="26">
    <source>
        <dbReference type="Proteomes" id="UP001165085"/>
    </source>
</evidence>
<dbReference type="FunFam" id="1.20.920.30:FF:000002">
    <property type="entry name" value="Dynein axonemal heavy chain 3"/>
    <property type="match status" value="1"/>
</dbReference>
<keyword evidence="8" id="KW-0243">Dynein</keyword>
<evidence type="ECO:0000256" key="1">
    <source>
        <dbReference type="ARBA" id="ARBA00004430"/>
    </source>
</evidence>
<dbReference type="FunFam" id="3.40.50.300:FF:001275">
    <property type="entry name" value="Dynein heavy chain, putative"/>
    <property type="match status" value="1"/>
</dbReference>
<evidence type="ECO:0000259" key="15">
    <source>
        <dbReference type="Pfam" id="PF03028"/>
    </source>
</evidence>
<feature type="domain" description="Dynein heavy chain ATP-binding dynein motor region" evidence="20">
    <location>
        <begin position="2512"/>
        <end position="2734"/>
    </location>
</feature>
<dbReference type="GO" id="GO:0007018">
    <property type="term" value="P:microtubule-based movement"/>
    <property type="evidence" value="ECO:0007669"/>
    <property type="project" value="InterPro"/>
</dbReference>
<dbReference type="InterPro" id="IPR041466">
    <property type="entry name" value="Dynein_AAA5_ext"/>
</dbReference>
<evidence type="ECO:0000256" key="10">
    <source>
        <dbReference type="ARBA" id="ARBA00023069"/>
    </source>
</evidence>
<dbReference type="Pfam" id="PF12777">
    <property type="entry name" value="MT"/>
    <property type="match status" value="1"/>
</dbReference>
<dbReference type="Pfam" id="PF17857">
    <property type="entry name" value="AAA_lid_1"/>
    <property type="match status" value="1"/>
</dbReference>
<dbReference type="GO" id="GO:0045505">
    <property type="term" value="F:dynein intermediate chain binding"/>
    <property type="evidence" value="ECO:0007669"/>
    <property type="project" value="InterPro"/>
</dbReference>
<evidence type="ECO:0008006" key="27">
    <source>
        <dbReference type="Google" id="ProtNLM"/>
    </source>
</evidence>
<proteinExistence type="inferred from homology"/>
<feature type="domain" description="Dynein heavy chain region D6 P-loop" evidence="15">
    <location>
        <begin position="3122"/>
        <end position="3241"/>
    </location>
</feature>
<dbReference type="Gene3D" id="1.20.920.30">
    <property type="match status" value="1"/>
</dbReference>
<evidence type="ECO:0000256" key="5">
    <source>
        <dbReference type="ARBA" id="ARBA00022737"/>
    </source>
</evidence>
<evidence type="ECO:0000256" key="12">
    <source>
        <dbReference type="ARBA" id="ARBA00023212"/>
    </source>
</evidence>
<evidence type="ECO:0000256" key="14">
    <source>
        <dbReference type="SAM" id="Coils"/>
    </source>
</evidence>
<keyword evidence="10" id="KW-0969">Cilium</keyword>
<dbReference type="InterPro" id="IPR041658">
    <property type="entry name" value="AAA_lid_11"/>
</dbReference>
<dbReference type="FunFam" id="3.40.50.300:FF:000738">
    <property type="entry name" value="Dynein heavy chain axonemal"/>
    <property type="match status" value="1"/>
</dbReference>
<feature type="domain" description="Dynein heavy chain 3 AAA+ lid" evidence="22">
    <location>
        <begin position="1701"/>
        <end position="1784"/>
    </location>
</feature>
<keyword evidence="26" id="KW-1185">Reference proteome</keyword>
<dbReference type="Proteomes" id="UP001165085">
    <property type="component" value="Unassembled WGS sequence"/>
</dbReference>
<dbReference type="InterPro" id="IPR024317">
    <property type="entry name" value="Dynein_heavy_chain_D4_dom"/>
</dbReference>
<evidence type="ECO:0000256" key="8">
    <source>
        <dbReference type="ARBA" id="ARBA00023017"/>
    </source>
</evidence>
<sequence length="3749" mass="417574">MADDNADAEPVVLKKADLGTRSHRCNARPINPFEAAETPNQEILAEVFESSGWKRDASHKCANQDKIMASLTELGPESPYVTACDEATGITGIHAAAVNGYTDLLKAFMELGQVDPLVKCTGLSTKVSWVKRQCGAGVDCLWLARRRGHKAIVDHLLAMPVVQVEIERFEVALVAKHAELNAAELQRQAEAEAARLKAEEEERQRQEEERKRKEFEKAQRKFRDEIIKYDGKIRLYKKEVEKKDFIVHATGVDAALVLIESCKKAHATQVKEQKIYLNKAKPLELEDAMKKSDDTLKGIGETLEHFTLLWQLHKDVDAYIVQAAGTLWAELKPETMEEEASALVKKTKKLPKAIKESDAYIGLDKIAKDFSKVCPLVSSLCTPSMRERHWQEIMDGCGTKFTLPDKNPSMTLQTMLDLDLGSSKNSNLVEEVCDKATKEAKQEVQLKTLNDTWTKVELTSTMYGNTDVPLIKMKEDDFEVLEADLLILQGMVASRYDFWKEQSSKWQKELVTLSDVLQTLSELQRMWSYLEPLFIQSDEVKKELPETAVKFAEVDKKVRSTLKQMWADKNAQIAANKEGLLKSLESMLHEQELCKKALSDFIDGKRRLFPRFYFVSEADLLDILSNASNPTIIMKHVDKIMLQTKTLSIDAPPAGTRPTASSWISGVGVENVNFEPPIKLEGKVENYLQLALDGQKSSLAKCLARSYKRYLTVKRTEWLMSGEDGARDDPVMISLLAGTMYYVLETEAAQKEILAGGDPTPMEKHSENVKNQLKDLIVVTSGKLNKSDRTRVMVMITMDAHSRDIVEKLIFEKALANDDFQWQSQLKQRYEEDPIENGKGRGNAFILNASFYYDFEYLGNGGRLVVTPLTDRIYVTATQALHLSMGCAPAGPAGTGKTESTKDLANALGKCCYVFNCSPEMDYQSLGNIFKGLSSSGAWGCFDEFNRLIPEVLSVCSVQYKCVTDGIAMYKHDPIGSKKIMIEGDMVTLNQTTGAYITMNPGYLGRSALPEGLKALFRPMTVMVPDLVLICENMMMAEGFTTAKSLATKFFTLYNLLKDLLSKQEHYDWGLRAIKSVLVVAGQLKRSDPDSSEDSVLMRALRDFNVPKIVQVDEIVFHGLLGDLFPGLNPERKVDKTLEDCVFKACDSLSLHPHETFVLKCVQLDELLEIRHCVFTMGPPTSGKTTCTMALQEARKIKFPEPTEGERGGPVKIVDVNPKVMDTQDLYGYINLATRDWKDGLLSTIMRDLGQIPDDLPKWILLDGDLDANWIESMNSVMDDNRMLTLASNERIPLKPNMRMIFEIRDLTYATPATVSRAGILYISTDEGFQWRCIIASWIKKLPKTSWLGDGATPEVQEQLAKLFEDYVPETLRVIKKEMQTLVPYFEAALVGSLLRFLESTLTKQVVSSSRSLESTFVFSAIWAFGSSFGIGDDGTDYKAKFSDWWKSHQSAKGVAFPPRDTIFDYWLDPVSNVFEEWNKSPVFKEVKFDSKTMSMSELTVPTGESSSVAFWMNSLVANGYPVMLCGGAGQGKTQLINGMLGELDPENYQSLTVSMNFYSSGEVLRSILETPMVKLSGSTFGPSNGNKMVFFIDDLNLPMVDKYNTQSGIALIRQHLDYSHWYDIQKLTLKTVTNCQYVSAMNPTAGSFLINPRLQRWFTAFGISAPNEASIMTIFTTFLMGHLETYNFDKAIMGITEDIIKGTLAVHNAVASTFRKTAANFHYVFNLRHIASVFAGLLMTSPARFNTTEKMANVWLHECERVYADRLVSPEHQATFQVLIQKQAKMAMPSFNFGKFVGDNAEPLLFSHFMDGLGEDPVYDMVVGIEPLKKALDGALEDYNETNAVMDLVLFEDAMRHICRITRVINNTAGHCMLVGVGGSGKQSLSRLSSHICGFKTQTITISSTYGINDLKADIQAMYRIAGVKQEGVMWLFTDSQIVDEKFLVYMNDLLSSGKIADLYAQDELDAVCGECFSKAKADGAALDAASLYEYFISQVRKNLHVVLCFSPIGDAFRTRCLKFPALVNCTTIDWFQPWPEEALASVAQRFVAEMDLGTDEIKAGITAFFPTSFSTVNEAAKDFKNRENRIVHTTPKSYLELLSGYEKLLKNKRDDNDAASFRLSNGVAKLKECGEAVDVLKTDLAVMVKDANEKSAVAAGIAKTVSEEKAVVEFESEKANEEAIKVEAFAAEVSKKQADAEEDLKNAIPAVEKAMAALDTIQLKDLQSCKGMNVPPPGVDDVFGAVMVLFANVKALPTSKGLKVQKSGKMKEDDRGWAAAKKALFGDAKQFLIDCKGLKEAFDAGGVPNVNWKEVRPFIALEHFKPEIIMTKNSAAAGVCNFVINIVIYYDIVSQVEPKKKLVAEMSVQLEEANASLAAVKAKVKELEEKLAVLTAELKEATETKENAEATVAKGNSKLEMANRLINALSSEKVRWTQGVKDLADSRYLLIGDCLLGAAFISYIGPFTKPYRDDLVYKKWLPILETANNGESLPMQDPANPMTVLTSDSEVALWNSKGLPSDPVSSENGSIVCRSARYPLMIDPQLQGVAWIKSFANSDEERPLQIARLGNKDLLTKLKTALENGYPMLIENMGEAIDAIIMPVIQRATFKRGSKFFTKLGEDEVEFNSKFRLYLHTKLSNPDYPPEIQAECTLVNFAVTPQGLEDQLLALVVRKERPELASQKAGLIHQANEFMVKSAELEDGILKGLAESEGDITEDVALIENLEESKRVSNDIAKKLAEGKKTTQTINKTSEKYRPVARRGAQLFFVMNELVKIHTYYMYSLNAFVVVFQSGIEKVQAEDKAKASGGIKGKMNLMKKLKSTAKKIIMTQRFNWNKDILGDAFRASPEDLAAANKAKGGMADMMGGLMLNMQQKKAEAAAKACKVGDLCDVGNFGTGKVKEIRADGTHCVEMRWKMANSKNAMMYAKASQVVKTIDFDQRCSKLASTITSTTFNYIRRGLFERDKLTVVSLFALTLQIANEEIDKSYVDSMLMNATKDLNGEEGPLLPESVTEWLPESNAAQTLALADTLGEKIPEFAGIVEELTTNAVAWKEWYNHATPENEKCPGSFAELTQQQRLCLVRAMRPDRATFAMSQYISDTMGSEYVFQPPFDMKTTYQESSASTPMFFVLFPGVDPTPWVEALGKNLGISTEKGTFVNISMGQGQEKPAENMLEKMAQKGGWVMLQNLHLMQSWLTTLDRKLEVCAETAHQDFRCFVSGEPPGFSYQSNMPESLLQCCIKVANEAPADLKSNIVRAFSLYDDAYLDDCTKPAEFRGCLYTLCFFHSVMVGRIRFGQMGWSRKYGFNMGDLKICSDVCKSYLNDNEVVPWKDLRYIFGEIMYGGHITDFWDRNVDNTYLEVLMQPDIVMSGGSFAPGFTSPDPAGKKFADYISYTKEQLPPEAPPLYGLHPNSEIAYLMNATSSLFSTILRLSAGSGGGGGGEGGGVHATIDDILSRLPSTFDLITLDERAEEFLKGPQAPYVLVAKQECGRMNLLLNLIRDSLEELIKGLAGSLNMTQQMEDLNEALTLMEVPGRNPFHTASWEKFAWPSTKGLMQWFADSILRVDQLDEWTETLQLPYSLWMGALFNPTSFLTAIKQVVSRSTGSALDQMSTETHFSTMMEKGEATKYPENGTYVHGIYMEGARWNTEGYDVVDVSGTSTQGAVAESRPKELYPAMPLMYIKAVPIQPSWDPQSVGYIRPEPFLYNCPVYYTVFRGPVFIFTATLMTDALNPNACTLAGVALMFSLTD</sequence>
<dbReference type="Pfam" id="PF12774">
    <property type="entry name" value="AAA_6"/>
    <property type="match status" value="1"/>
</dbReference>
<dbReference type="Pfam" id="PF12780">
    <property type="entry name" value="AAA_8"/>
    <property type="match status" value="1"/>
</dbReference>
<keyword evidence="13" id="KW-0966">Cell projection</keyword>
<dbReference type="GO" id="GO:0051959">
    <property type="term" value="F:dynein light intermediate chain binding"/>
    <property type="evidence" value="ECO:0007669"/>
    <property type="project" value="InterPro"/>
</dbReference>
<evidence type="ECO:0000259" key="16">
    <source>
        <dbReference type="Pfam" id="PF08393"/>
    </source>
</evidence>
<dbReference type="Gene3D" id="1.20.58.1120">
    <property type="match status" value="1"/>
</dbReference>
<dbReference type="InterPro" id="IPR042222">
    <property type="entry name" value="Dynein_2_N"/>
</dbReference>
<dbReference type="Pfam" id="PF17852">
    <property type="entry name" value="Dynein_AAA_lid"/>
    <property type="match status" value="1"/>
</dbReference>
<dbReference type="Pfam" id="PF18199">
    <property type="entry name" value="Dynein_C"/>
    <property type="match status" value="1"/>
</dbReference>
<reference evidence="26" key="1">
    <citation type="journal article" date="2023" name="Commun. Biol.">
        <title>Genome analysis of Parmales, the sister group of diatoms, reveals the evolutionary specialization of diatoms from phago-mixotrophs to photoautotrophs.</title>
        <authorList>
            <person name="Ban H."/>
            <person name="Sato S."/>
            <person name="Yoshikawa S."/>
            <person name="Yamada K."/>
            <person name="Nakamura Y."/>
            <person name="Ichinomiya M."/>
            <person name="Sato N."/>
            <person name="Blanc-Mathieu R."/>
            <person name="Endo H."/>
            <person name="Kuwata A."/>
            <person name="Ogata H."/>
        </authorList>
    </citation>
    <scope>NUCLEOTIDE SEQUENCE [LARGE SCALE GENOMIC DNA]</scope>
    <source>
        <strain evidence="26">NIES 3701</strain>
    </source>
</reference>
<dbReference type="GO" id="GO:0030286">
    <property type="term" value="C:dynein complex"/>
    <property type="evidence" value="ECO:0007669"/>
    <property type="project" value="UniProtKB-KW"/>
</dbReference>
<dbReference type="Gene3D" id="6.10.140.1060">
    <property type="match status" value="1"/>
</dbReference>
<dbReference type="InterPro" id="IPR035706">
    <property type="entry name" value="AAA_9"/>
</dbReference>
<dbReference type="SUPFAM" id="SSF52540">
    <property type="entry name" value="P-loop containing nucleoside triphosphate hydrolases"/>
    <property type="match status" value="4"/>
</dbReference>
<feature type="domain" description="Dynein heavy chain hydrolytic ATP-binding dynein motor region" evidence="17">
    <location>
        <begin position="853"/>
        <end position="1185"/>
    </location>
</feature>
<feature type="domain" description="Dynein heavy chain coiled coil stalk" evidence="18">
    <location>
        <begin position="2120"/>
        <end position="2481"/>
    </location>
</feature>
<comment type="caution">
    <text evidence="25">The sequence shown here is derived from an EMBL/GenBank/DDBJ whole genome shotgun (WGS) entry which is preliminary data.</text>
</comment>
<dbReference type="FunFam" id="3.40.50.300:FF:000049">
    <property type="entry name" value="Dynein, axonemal, heavy chain 5"/>
    <property type="match status" value="1"/>
</dbReference>
<dbReference type="Gene3D" id="1.20.920.20">
    <property type="match status" value="1"/>
</dbReference>
<evidence type="ECO:0000256" key="7">
    <source>
        <dbReference type="ARBA" id="ARBA00022840"/>
    </source>
</evidence>
<dbReference type="InterPro" id="IPR042219">
    <property type="entry name" value="AAA_lid_11_sf"/>
</dbReference>
<evidence type="ECO:0000256" key="11">
    <source>
        <dbReference type="ARBA" id="ARBA00023175"/>
    </source>
</evidence>
<evidence type="ECO:0000256" key="2">
    <source>
        <dbReference type="ARBA" id="ARBA00008887"/>
    </source>
</evidence>
<feature type="domain" description="Dynein heavy chain linker" evidence="16">
    <location>
        <begin position="298"/>
        <end position="705"/>
    </location>
</feature>
<keyword evidence="3" id="KW-0963">Cytoplasm</keyword>
<evidence type="ECO:0000256" key="3">
    <source>
        <dbReference type="ARBA" id="ARBA00022490"/>
    </source>
</evidence>
<keyword evidence="7" id="KW-0067">ATP-binding</keyword>
<dbReference type="InterPro" id="IPR035699">
    <property type="entry name" value="AAA_6"/>
</dbReference>
<feature type="domain" description="Dynein heavy chain C-terminal" evidence="24">
    <location>
        <begin position="3419"/>
        <end position="3744"/>
    </location>
</feature>
<dbReference type="Gene3D" id="1.10.472.130">
    <property type="match status" value="1"/>
</dbReference>
<dbReference type="GO" id="GO:0008569">
    <property type="term" value="F:minus-end-directed microtubule motor activity"/>
    <property type="evidence" value="ECO:0007669"/>
    <property type="project" value="InterPro"/>
</dbReference>
<feature type="domain" description="Dynein heavy chain AAA lid" evidence="23">
    <location>
        <begin position="3275"/>
        <end position="3411"/>
    </location>
</feature>
<dbReference type="OrthoDB" id="424310at2759"/>
<dbReference type="Pfam" id="PF12781">
    <property type="entry name" value="AAA_9"/>
    <property type="match status" value="1"/>
</dbReference>
<keyword evidence="6" id="KW-0547">Nucleotide-binding</keyword>
<keyword evidence="4" id="KW-0493">Microtubule</keyword>